<protein>
    <recommendedName>
        <fullName evidence="4">Class I SAM-dependent methyltransferase</fullName>
    </recommendedName>
</protein>
<dbReference type="EMBL" id="JBHUIW010000020">
    <property type="protein sequence ID" value="MFD2183758.1"/>
    <property type="molecule type" value="Genomic_DNA"/>
</dbReference>
<organism evidence="2 3">
    <name type="scientific">Rhodoplanes azumiensis</name>
    <dbReference type="NCBI Taxonomy" id="1897628"/>
    <lineage>
        <taxon>Bacteria</taxon>
        <taxon>Pseudomonadati</taxon>
        <taxon>Pseudomonadota</taxon>
        <taxon>Alphaproteobacteria</taxon>
        <taxon>Hyphomicrobiales</taxon>
        <taxon>Nitrobacteraceae</taxon>
        <taxon>Rhodoplanes</taxon>
    </lineage>
</organism>
<keyword evidence="3" id="KW-1185">Reference proteome</keyword>
<proteinExistence type="predicted"/>
<accession>A0ABW5ALD5</accession>
<feature type="region of interest" description="Disordered" evidence="1">
    <location>
        <begin position="243"/>
        <end position="271"/>
    </location>
</feature>
<evidence type="ECO:0000256" key="1">
    <source>
        <dbReference type="SAM" id="MobiDB-lite"/>
    </source>
</evidence>
<sequence>MSLYLQVLTEEMAKRGVLFGGDKPLRWLEPGIGDGSSTAKFIKAMSMFHSAGFIIHGSDYQLNSIERARINLTALQGTNIRIGELSVRDAFSGEPLASEKCDCAMLSHFIYHLKSQLDGRRFTALEMDLALRRLIGAVMDSLNGGGVAFAFHEGAASDMFGKLGVEYGSAMNDAPDRIRKAADAIGKPTISMMLESNLYFPDLTQEVLFNLKSIDNWRGHSEGTPEASWIKKFLFALHNTRNESQSGEPVKEGGVRDLDKLPSTRGNPSRMGDAIDRLVELFTRDEYGPHIVIRSEMQVILNDQAYADVVGAAFVEVEKRLPDIRRAARSAMLAARLCKTHLSG</sequence>
<dbReference type="SUPFAM" id="SSF53335">
    <property type="entry name" value="S-adenosyl-L-methionine-dependent methyltransferases"/>
    <property type="match status" value="1"/>
</dbReference>
<comment type="caution">
    <text evidence="2">The sequence shown here is derived from an EMBL/GenBank/DDBJ whole genome shotgun (WGS) entry which is preliminary data.</text>
</comment>
<feature type="compositionally biased region" description="Basic and acidic residues" evidence="1">
    <location>
        <begin position="249"/>
        <end position="262"/>
    </location>
</feature>
<reference evidence="3" key="1">
    <citation type="journal article" date="2019" name="Int. J. Syst. Evol. Microbiol.">
        <title>The Global Catalogue of Microorganisms (GCM) 10K type strain sequencing project: providing services to taxonomists for standard genome sequencing and annotation.</title>
        <authorList>
            <consortium name="The Broad Institute Genomics Platform"/>
            <consortium name="The Broad Institute Genome Sequencing Center for Infectious Disease"/>
            <person name="Wu L."/>
            <person name="Ma J."/>
        </authorList>
    </citation>
    <scope>NUCLEOTIDE SEQUENCE [LARGE SCALE GENOMIC DNA]</scope>
    <source>
        <strain evidence="3">CGMCC 1.6774</strain>
    </source>
</reference>
<evidence type="ECO:0000313" key="2">
    <source>
        <dbReference type="EMBL" id="MFD2183758.1"/>
    </source>
</evidence>
<dbReference type="RefSeq" id="WP_378478908.1">
    <property type="nucleotide sequence ID" value="NZ_JBHUIW010000020.1"/>
</dbReference>
<evidence type="ECO:0008006" key="4">
    <source>
        <dbReference type="Google" id="ProtNLM"/>
    </source>
</evidence>
<dbReference type="InterPro" id="IPR029063">
    <property type="entry name" value="SAM-dependent_MTases_sf"/>
</dbReference>
<evidence type="ECO:0000313" key="3">
    <source>
        <dbReference type="Proteomes" id="UP001597314"/>
    </source>
</evidence>
<dbReference type="Gene3D" id="3.40.50.150">
    <property type="entry name" value="Vaccinia Virus protein VP39"/>
    <property type="match status" value="1"/>
</dbReference>
<gene>
    <name evidence="2" type="ORF">ACFSOX_16510</name>
</gene>
<name>A0ABW5ALD5_9BRAD</name>
<dbReference type="Proteomes" id="UP001597314">
    <property type="component" value="Unassembled WGS sequence"/>
</dbReference>